<comment type="subcellular location">
    <subcellularLocation>
        <location evidence="1 17">Cytoplasm</location>
    </subcellularLocation>
</comment>
<dbReference type="HAMAP" id="MF_00205">
    <property type="entry name" value="UvrA"/>
    <property type="match status" value="1"/>
</dbReference>
<feature type="binding site" evidence="17">
    <location>
        <begin position="641"/>
        <end position="648"/>
    </location>
    <ligand>
        <name>ATP</name>
        <dbReference type="ChEBI" id="CHEBI:30616"/>
    </ligand>
</feature>
<dbReference type="Pfam" id="PF17760">
    <property type="entry name" value="UvrA_inter"/>
    <property type="match status" value="1"/>
</dbReference>
<keyword evidence="4 17" id="KW-0677">Repeat</keyword>
<feature type="zinc finger region" description="C4-type" evidence="17">
    <location>
        <begin position="740"/>
        <end position="766"/>
    </location>
</feature>
<dbReference type="PROSITE" id="PS00211">
    <property type="entry name" value="ABC_TRANSPORTER_1"/>
    <property type="match status" value="2"/>
</dbReference>
<evidence type="ECO:0000256" key="6">
    <source>
        <dbReference type="ARBA" id="ARBA00022763"/>
    </source>
</evidence>
<comment type="subunit">
    <text evidence="17">Forms a heterotetramer with UvrB during the search for lesions.</text>
</comment>
<dbReference type="NCBIfam" id="TIGR00630">
    <property type="entry name" value="uvra"/>
    <property type="match status" value="1"/>
</dbReference>
<keyword evidence="10 17" id="KW-0067">ATP-binding</keyword>
<feature type="domain" description="ABC transporter" evidence="18">
    <location>
        <begin position="608"/>
        <end position="937"/>
    </location>
</feature>
<dbReference type="InterPro" id="IPR017871">
    <property type="entry name" value="ABC_transporter-like_CS"/>
</dbReference>
<organism evidence="19 20">
    <name type="scientific">Psychrilyobacter piezotolerans</name>
    <dbReference type="NCBI Taxonomy" id="2293438"/>
    <lineage>
        <taxon>Bacteria</taxon>
        <taxon>Fusobacteriati</taxon>
        <taxon>Fusobacteriota</taxon>
        <taxon>Fusobacteriia</taxon>
        <taxon>Fusobacteriales</taxon>
        <taxon>Fusobacteriaceae</taxon>
        <taxon>Psychrilyobacter</taxon>
    </lineage>
</organism>
<evidence type="ECO:0000256" key="4">
    <source>
        <dbReference type="ARBA" id="ARBA00022737"/>
    </source>
</evidence>
<dbReference type="Proteomes" id="UP000263486">
    <property type="component" value="Unassembled WGS sequence"/>
</dbReference>
<evidence type="ECO:0000256" key="9">
    <source>
        <dbReference type="ARBA" id="ARBA00022833"/>
    </source>
</evidence>
<dbReference type="Gene3D" id="1.10.8.280">
    <property type="entry name" value="ABC transporter ATPase domain-like"/>
    <property type="match status" value="1"/>
</dbReference>
<dbReference type="InterPro" id="IPR003439">
    <property type="entry name" value="ABC_transporter-like_ATP-bd"/>
</dbReference>
<keyword evidence="12 17" id="KW-0238">DNA-binding</keyword>
<comment type="caution">
    <text evidence="17">Lacks conserved residue(s) required for the propagation of feature annotation.</text>
</comment>
<keyword evidence="11 17" id="KW-0267">Excision nuclease</keyword>
<comment type="similarity">
    <text evidence="14 17">Belongs to the ABC transporter superfamily. UvrA family.</text>
</comment>
<dbReference type="PANTHER" id="PTHR43152">
    <property type="entry name" value="UVRABC SYSTEM PROTEIN A"/>
    <property type="match status" value="1"/>
</dbReference>
<evidence type="ECO:0000256" key="16">
    <source>
        <dbReference type="ARBA" id="ARBA00042156"/>
    </source>
</evidence>
<comment type="caution">
    <text evidence="19">The sequence shown here is derived from an EMBL/GenBank/DDBJ whole genome shotgun (WGS) entry which is preliminary data.</text>
</comment>
<dbReference type="EMBL" id="QUAJ01000003">
    <property type="protein sequence ID" value="REI42676.1"/>
    <property type="molecule type" value="Genomic_DNA"/>
</dbReference>
<evidence type="ECO:0000256" key="1">
    <source>
        <dbReference type="ARBA" id="ARBA00004496"/>
    </source>
</evidence>
<keyword evidence="3 17" id="KW-0479">Metal-binding</keyword>
<dbReference type="InterPro" id="IPR041552">
    <property type="entry name" value="UvrA_DNA-bd"/>
</dbReference>
<dbReference type="CDD" id="cd03271">
    <property type="entry name" value="ABC_UvrA_II"/>
    <property type="match status" value="1"/>
</dbReference>
<evidence type="ECO:0000256" key="15">
    <source>
        <dbReference type="ARBA" id="ARBA00039316"/>
    </source>
</evidence>
<evidence type="ECO:0000256" key="2">
    <source>
        <dbReference type="ARBA" id="ARBA00022490"/>
    </source>
</evidence>
<dbReference type="InterPro" id="IPR004602">
    <property type="entry name" value="UvrA"/>
</dbReference>
<keyword evidence="5 17" id="KW-0547">Nucleotide-binding</keyword>
<dbReference type="InterPro" id="IPR027417">
    <property type="entry name" value="P-loop_NTPase"/>
</dbReference>
<dbReference type="PROSITE" id="PS50893">
    <property type="entry name" value="ABC_TRANSPORTER_2"/>
    <property type="match status" value="1"/>
</dbReference>
<keyword evidence="13 17" id="KW-0234">DNA repair</keyword>
<reference evidence="19 20" key="1">
    <citation type="submission" date="2018-08" db="EMBL/GenBank/DDBJ databases">
        <title>Draft genome sequence of Psychrilyobacter sp. strain SD5 isolated from Black Sea water.</title>
        <authorList>
            <person name="Yadav S."/>
            <person name="Villanueva L."/>
            <person name="Damste J.S.S."/>
        </authorList>
    </citation>
    <scope>NUCLEOTIDE SEQUENCE [LARGE SCALE GENOMIC DNA]</scope>
    <source>
        <strain evidence="19 20">SD5</strain>
    </source>
</reference>
<gene>
    <name evidence="17" type="primary">uvrA</name>
    <name evidence="19" type="ORF">DYH56_02615</name>
</gene>
<evidence type="ECO:0000256" key="10">
    <source>
        <dbReference type="ARBA" id="ARBA00022840"/>
    </source>
</evidence>
<keyword evidence="7 17" id="KW-0228">DNA excision</keyword>
<keyword evidence="8 17" id="KW-0863">Zinc-finger</keyword>
<evidence type="ECO:0000256" key="7">
    <source>
        <dbReference type="ARBA" id="ARBA00022769"/>
    </source>
</evidence>
<evidence type="ECO:0000256" key="3">
    <source>
        <dbReference type="ARBA" id="ARBA00022723"/>
    </source>
</evidence>
<keyword evidence="2 17" id="KW-0963">Cytoplasm</keyword>
<evidence type="ECO:0000259" key="18">
    <source>
        <dbReference type="PROSITE" id="PS50893"/>
    </source>
</evidence>
<sequence length="941" mass="105481">MSNKIIIKGAREHNLKNLNLEIPKYKFVVITGVSGSGKSSLAFDTIYSEGQRRYVESLSAYARQFIGQMTKPDLDSIEGLSPAISIEQKTTNKNPRSIVGTMTEVYDYMRLLYAHIGTAYCPICNSPVKKQSVDEIVDTIMEKGRLGDKLLLLSPVIKDKKGTHKNLFINLIKKGFVRARVDGEILYLEDEIDLDKNKKHDIEVVIDRLIIKKETEFLTRLTDGIESSIGLSEGRVIANINGADHSYSENFTCPNHEDVEIPDINPRLFSFNAPYGACPECNGLGKKLEVDENKLIMDENKSINDGGIYIPGAASSKGYVWTIFSAMAKAFKIDLDKPFKQLTKKEKNTIFYGSSGKKFKVDYVGREFSYNGMKSFEGIVKNLERRYYETGSESMKDEIENKYMMRRTCNSCHGKRLRDEVLSITVNKMNIMDVSFLSIKECLVFFNELSLNPKEEIIAKDILKEIRERLNFMINVGLDYLSLARETRTLSGGESQRIRLATQIGSGLTGVLYVLDEPSIGLHQRDNDKLLKTLNRLKELGNTLIVVEHDEDTMMQSDYIFDLGPGAGRFGGEIVAKGTPKQIMKSKKSLTGKYLKGEISIEIPKKRRRSKECLELLGACGNNLKDVDVKIPLGIMTAITGVSGSGKSTLINQTLYPILFNSLNKGKLYPLDYRKIKGVDHLNKVIDINQSPIGRTPRSNAATYTKMFDDIRGIFAETREAKLRGYQKGRFSFNVKGGRCEACQGAGIIKIEMNFLPDVYVECEVCKGKRYNRETLEIEYKGKNISEILDLSVGDAYGLFNKIPSLERRLKVLIDVGLDYIKLGQPATTLSGGEAQRIKLATELSKMSRGHTIYILDEPTTGLHFEDIRKLLEVLNRLVDKGNTVIIIEHNLDVVKTTDYVIDIGPEGGDGGGEIIATGTPEEIIKSKTSYTGKYLKKILD</sequence>
<feature type="binding site" evidence="17">
    <location>
        <begin position="32"/>
        <end position="39"/>
    </location>
    <ligand>
        <name>ATP</name>
        <dbReference type="ChEBI" id="CHEBI:30616"/>
    </ligand>
</feature>
<evidence type="ECO:0000256" key="12">
    <source>
        <dbReference type="ARBA" id="ARBA00023125"/>
    </source>
</evidence>
<protein>
    <recommendedName>
        <fullName evidence="15 17">UvrABC system protein A</fullName>
        <shortName evidence="17">UvrA protein</shortName>
    </recommendedName>
    <alternativeName>
        <fullName evidence="16 17">Excinuclease ABC subunit A</fullName>
    </alternativeName>
</protein>
<keyword evidence="17" id="KW-0742">SOS response</keyword>
<dbReference type="SUPFAM" id="SSF52540">
    <property type="entry name" value="P-loop containing nucleoside triphosphate hydrolases"/>
    <property type="match status" value="2"/>
</dbReference>
<evidence type="ECO:0000256" key="8">
    <source>
        <dbReference type="ARBA" id="ARBA00022771"/>
    </source>
</evidence>
<evidence type="ECO:0000256" key="17">
    <source>
        <dbReference type="HAMAP-Rule" id="MF_00205"/>
    </source>
</evidence>
<dbReference type="Gene3D" id="3.30.190.20">
    <property type="match status" value="1"/>
</dbReference>
<dbReference type="InterPro" id="IPR041102">
    <property type="entry name" value="UvrA_inter"/>
</dbReference>
<dbReference type="PANTHER" id="PTHR43152:SF3">
    <property type="entry name" value="UVRABC SYSTEM PROTEIN A"/>
    <property type="match status" value="1"/>
</dbReference>
<dbReference type="Pfam" id="PF17755">
    <property type="entry name" value="UvrA_DNA-bind"/>
    <property type="match status" value="1"/>
</dbReference>
<keyword evidence="9 17" id="KW-0862">Zinc</keyword>
<dbReference type="Gene3D" id="3.40.50.300">
    <property type="entry name" value="P-loop containing nucleotide triphosphate hydrolases"/>
    <property type="match status" value="3"/>
</dbReference>
<comment type="function">
    <text evidence="17">The UvrABC repair system catalyzes the recognition and processing of DNA lesions. UvrA is an ATPase and a DNA-binding protein. A damage recognition complex composed of 2 UvrA and 2 UvrB subunits scans DNA for abnormalities. When the presence of a lesion has been verified by UvrB, the UvrA molecules dissociate.</text>
</comment>
<evidence type="ECO:0000256" key="14">
    <source>
        <dbReference type="ARBA" id="ARBA00038000"/>
    </source>
</evidence>
<evidence type="ECO:0000256" key="11">
    <source>
        <dbReference type="ARBA" id="ARBA00022881"/>
    </source>
</evidence>
<keyword evidence="6 17" id="KW-0227">DNA damage</keyword>
<dbReference type="RefSeq" id="WP_114641299.1">
    <property type="nucleotide sequence ID" value="NZ_JAACIO010000003.1"/>
</dbReference>
<keyword evidence="20" id="KW-1185">Reference proteome</keyword>
<evidence type="ECO:0000256" key="13">
    <source>
        <dbReference type="ARBA" id="ARBA00023204"/>
    </source>
</evidence>
<dbReference type="NCBIfam" id="NF001503">
    <property type="entry name" value="PRK00349.1"/>
    <property type="match status" value="1"/>
</dbReference>
<proteinExistence type="inferred from homology"/>
<accession>A0ABX9KJR9</accession>
<evidence type="ECO:0000313" key="20">
    <source>
        <dbReference type="Proteomes" id="UP000263486"/>
    </source>
</evidence>
<evidence type="ECO:0000256" key="5">
    <source>
        <dbReference type="ARBA" id="ARBA00022741"/>
    </source>
</evidence>
<evidence type="ECO:0000313" key="19">
    <source>
        <dbReference type="EMBL" id="REI42676.1"/>
    </source>
</evidence>
<name>A0ABX9KJR9_9FUSO</name>
<dbReference type="Gene3D" id="1.20.1580.10">
    <property type="entry name" value="ABC transporter ATPase like domain"/>
    <property type="match status" value="3"/>
</dbReference>